<evidence type="ECO:0000256" key="7">
    <source>
        <dbReference type="SAM" id="Phobius"/>
    </source>
</evidence>
<dbReference type="KEGG" id="hco:LOKO_02575"/>
<dbReference type="Proteomes" id="UP000063387">
    <property type="component" value="Chromosome"/>
</dbReference>
<feature type="transmembrane region" description="Helical" evidence="7">
    <location>
        <begin position="6"/>
        <end position="23"/>
    </location>
</feature>
<dbReference type="EMBL" id="CP014226">
    <property type="protein sequence ID" value="AMD01635.1"/>
    <property type="molecule type" value="Genomic_DNA"/>
</dbReference>
<keyword evidence="5 7" id="KW-1133">Transmembrane helix</keyword>
<gene>
    <name evidence="8" type="ORF">LOKO_02575</name>
</gene>
<reference evidence="8 9" key="1">
    <citation type="journal article" date="2016" name="Genome Announc.">
        <title>Draft Genome Sequence of 'Halomonas chromatireducens' Strain AGD 8-3, a Haloalkaliphilic Chromate- and Selenite-Reducing Gammaproteobacterium.</title>
        <authorList>
            <person name="Sharko F.S."/>
            <person name="Shapovalova A.A."/>
            <person name="Tsygankova S.V."/>
            <person name="Komova A.V."/>
            <person name="Boulygina E.S."/>
            <person name="Teslyuk A.B."/>
            <person name="Gotovtsev P.M."/>
            <person name="Namsaraev Z.B."/>
            <person name="Khijniak T.V."/>
            <person name="Nedoluzhko A.V."/>
            <person name="Vasilov R.G."/>
        </authorList>
    </citation>
    <scope>NUCLEOTIDE SEQUENCE [LARGE SCALE GENOMIC DNA]</scope>
    <source>
        <strain evidence="8 9">AGD 8-3</strain>
    </source>
</reference>
<dbReference type="PANTHER" id="PTHR34583">
    <property type="entry name" value="ANTIPORTER SUBUNIT MNHC2-RELATED"/>
    <property type="match status" value="1"/>
</dbReference>
<evidence type="ECO:0000256" key="3">
    <source>
        <dbReference type="ARBA" id="ARBA00022475"/>
    </source>
</evidence>
<dbReference type="GO" id="GO:0005886">
    <property type="term" value="C:plasma membrane"/>
    <property type="evidence" value="ECO:0007669"/>
    <property type="project" value="UniProtKB-SubCell"/>
</dbReference>
<keyword evidence="9" id="KW-1185">Reference proteome</keyword>
<dbReference type="AlphaFoldDB" id="A0A0X8HFE2"/>
<dbReference type="OrthoDB" id="1494613at2"/>
<evidence type="ECO:0000313" key="8">
    <source>
        <dbReference type="EMBL" id="AMD01635.1"/>
    </source>
</evidence>
<keyword evidence="4 7" id="KW-0812">Transmembrane</keyword>
<comment type="similarity">
    <text evidence="2">Belongs to the CPA3 antiporters (TC 2.A.63) subunit C family.</text>
</comment>
<dbReference type="PANTHER" id="PTHR34583:SF2">
    <property type="entry name" value="ANTIPORTER SUBUNIT MNHC2-RELATED"/>
    <property type="match status" value="1"/>
</dbReference>
<feature type="transmembrane region" description="Helical" evidence="7">
    <location>
        <begin position="30"/>
        <end position="48"/>
    </location>
</feature>
<keyword evidence="3" id="KW-1003">Cell membrane</keyword>
<dbReference type="RefSeq" id="WP_066449835.1">
    <property type="nucleotide sequence ID" value="NZ_CP014226.1"/>
</dbReference>
<dbReference type="InterPro" id="IPR039428">
    <property type="entry name" value="NUOK/Mnh_C1-like"/>
</dbReference>
<evidence type="ECO:0000256" key="4">
    <source>
        <dbReference type="ARBA" id="ARBA00022692"/>
    </source>
</evidence>
<feature type="transmembrane region" description="Helical" evidence="7">
    <location>
        <begin position="60"/>
        <end position="81"/>
    </location>
</feature>
<keyword evidence="6 7" id="KW-0472">Membrane</keyword>
<evidence type="ECO:0000256" key="2">
    <source>
        <dbReference type="ARBA" id="ARBA00010388"/>
    </source>
</evidence>
<comment type="subcellular location">
    <subcellularLocation>
        <location evidence="1">Cell membrane</location>
        <topology evidence="1">Multi-pass membrane protein</topology>
    </subcellularLocation>
</comment>
<proteinExistence type="inferred from homology"/>
<sequence>MSQFYAVLAALLCGMALIGLFQTEDLLRRILALNVLASAVFLLLVTVARSAEGIDPVPHVMVLTGIVVAVSTTAAALALVIRADEARRRRGEES</sequence>
<dbReference type="PATRIC" id="fig|507626.3.peg.2577"/>
<accession>A0A0X8HFE2</accession>
<evidence type="ECO:0000313" key="9">
    <source>
        <dbReference type="Proteomes" id="UP000063387"/>
    </source>
</evidence>
<protein>
    <submittedName>
        <fullName evidence="8">Putative monovalent cation/H+ antiporter subunit C</fullName>
    </submittedName>
</protein>
<dbReference type="Pfam" id="PF00420">
    <property type="entry name" value="Oxidored_q2"/>
    <property type="match status" value="1"/>
</dbReference>
<dbReference type="InterPro" id="IPR050601">
    <property type="entry name" value="CPA3_antiporter_subunitC"/>
</dbReference>
<reference evidence="8 9" key="2">
    <citation type="submission" date="2016-02" db="EMBL/GenBank/DDBJ databases">
        <authorList>
            <person name="Wen L."/>
            <person name="He K."/>
            <person name="Yang H."/>
        </authorList>
    </citation>
    <scope>NUCLEOTIDE SEQUENCE [LARGE SCALE GENOMIC DNA]</scope>
    <source>
        <strain evidence="8 9">AGD 8-3</strain>
    </source>
</reference>
<evidence type="ECO:0000256" key="6">
    <source>
        <dbReference type="ARBA" id="ARBA00023136"/>
    </source>
</evidence>
<evidence type="ECO:0000256" key="5">
    <source>
        <dbReference type="ARBA" id="ARBA00022989"/>
    </source>
</evidence>
<dbReference type="Gene3D" id="1.10.287.3510">
    <property type="match status" value="1"/>
</dbReference>
<evidence type="ECO:0000256" key="1">
    <source>
        <dbReference type="ARBA" id="ARBA00004651"/>
    </source>
</evidence>
<dbReference type="STRING" id="507626.LOKO_02575"/>
<name>A0A0X8HFE2_9GAMM</name>
<organism evidence="8 9">
    <name type="scientific">Halomonas chromatireducens</name>
    <dbReference type="NCBI Taxonomy" id="507626"/>
    <lineage>
        <taxon>Bacteria</taxon>
        <taxon>Pseudomonadati</taxon>
        <taxon>Pseudomonadota</taxon>
        <taxon>Gammaproteobacteria</taxon>
        <taxon>Oceanospirillales</taxon>
        <taxon>Halomonadaceae</taxon>
        <taxon>Halomonas</taxon>
    </lineage>
</organism>